<gene>
    <name evidence="1" type="ORF">CEXT_685591</name>
</gene>
<sequence length="175" mass="19869">MPPKKDFGSNIFPHLKNIPQWVFFFFNLSKPNWRFINSFITNHACNKLAPTAHPTQPFSSISFNPPTNHKPPLALSITELRQALWRIHNRDPNHLLLRGTLHTGTGLLLSTGQQSRYSRPINSTGEDIGRYFPKSWSRVNLSQNSLSLSPPLHIVYCSAQQSNKAGNINLNLRCN</sequence>
<dbReference type="AlphaFoldDB" id="A0AAV4RZL7"/>
<protein>
    <submittedName>
        <fullName evidence="1">Uncharacterized protein</fullName>
    </submittedName>
</protein>
<evidence type="ECO:0000313" key="1">
    <source>
        <dbReference type="EMBL" id="GIY26124.1"/>
    </source>
</evidence>
<name>A0AAV4RZL7_CAEEX</name>
<evidence type="ECO:0000313" key="2">
    <source>
        <dbReference type="Proteomes" id="UP001054945"/>
    </source>
</evidence>
<reference evidence="1 2" key="1">
    <citation type="submission" date="2021-06" db="EMBL/GenBank/DDBJ databases">
        <title>Caerostris extrusa draft genome.</title>
        <authorList>
            <person name="Kono N."/>
            <person name="Arakawa K."/>
        </authorList>
    </citation>
    <scope>NUCLEOTIDE SEQUENCE [LARGE SCALE GENOMIC DNA]</scope>
</reference>
<dbReference type="EMBL" id="BPLR01008630">
    <property type="protein sequence ID" value="GIY26124.1"/>
    <property type="molecule type" value="Genomic_DNA"/>
</dbReference>
<keyword evidence="2" id="KW-1185">Reference proteome</keyword>
<dbReference type="Proteomes" id="UP001054945">
    <property type="component" value="Unassembled WGS sequence"/>
</dbReference>
<proteinExistence type="predicted"/>
<accession>A0AAV4RZL7</accession>
<organism evidence="1 2">
    <name type="scientific">Caerostris extrusa</name>
    <name type="common">Bark spider</name>
    <name type="synonym">Caerostris bankana</name>
    <dbReference type="NCBI Taxonomy" id="172846"/>
    <lineage>
        <taxon>Eukaryota</taxon>
        <taxon>Metazoa</taxon>
        <taxon>Ecdysozoa</taxon>
        <taxon>Arthropoda</taxon>
        <taxon>Chelicerata</taxon>
        <taxon>Arachnida</taxon>
        <taxon>Araneae</taxon>
        <taxon>Araneomorphae</taxon>
        <taxon>Entelegynae</taxon>
        <taxon>Araneoidea</taxon>
        <taxon>Araneidae</taxon>
        <taxon>Caerostris</taxon>
    </lineage>
</organism>
<comment type="caution">
    <text evidence="1">The sequence shown here is derived from an EMBL/GenBank/DDBJ whole genome shotgun (WGS) entry which is preliminary data.</text>
</comment>